<keyword evidence="2" id="KW-1185">Reference proteome</keyword>
<reference evidence="3" key="1">
    <citation type="submission" date="2025-08" db="UniProtKB">
        <authorList>
            <consortium name="RefSeq"/>
        </authorList>
    </citation>
    <scope>IDENTIFICATION</scope>
    <source>
        <tissue evidence="3">Etiolated seedlings</tissue>
    </source>
</reference>
<gene>
    <name evidence="3" type="primary">LOC101494448</name>
</gene>
<evidence type="ECO:0000313" key="3">
    <source>
        <dbReference type="RefSeq" id="XP_004514362.2"/>
    </source>
</evidence>
<dbReference type="Proteomes" id="UP000087171">
    <property type="component" value="Unplaced"/>
</dbReference>
<organism evidence="2 3">
    <name type="scientific">Cicer arietinum</name>
    <name type="common">Chickpea</name>
    <name type="synonym">Garbanzo</name>
    <dbReference type="NCBI Taxonomy" id="3827"/>
    <lineage>
        <taxon>Eukaryota</taxon>
        <taxon>Viridiplantae</taxon>
        <taxon>Streptophyta</taxon>
        <taxon>Embryophyta</taxon>
        <taxon>Tracheophyta</taxon>
        <taxon>Spermatophyta</taxon>
        <taxon>Magnoliopsida</taxon>
        <taxon>eudicotyledons</taxon>
        <taxon>Gunneridae</taxon>
        <taxon>Pentapetalae</taxon>
        <taxon>rosids</taxon>
        <taxon>fabids</taxon>
        <taxon>Fabales</taxon>
        <taxon>Fabaceae</taxon>
        <taxon>Papilionoideae</taxon>
        <taxon>50 kb inversion clade</taxon>
        <taxon>NPAAA clade</taxon>
        <taxon>Hologalegina</taxon>
        <taxon>IRL clade</taxon>
        <taxon>Cicereae</taxon>
        <taxon>Cicer</taxon>
    </lineage>
</organism>
<feature type="transmembrane region" description="Helical" evidence="1">
    <location>
        <begin position="20"/>
        <end position="39"/>
    </location>
</feature>
<dbReference type="AlphaFoldDB" id="A0A1S2Z3H2"/>
<name>A0A1S2Z3H2_CICAR</name>
<sequence>MEKEGLGSTEKGVWDGESVFVVARFACIIIKLNINIYLWRMNACAQISRYSKNSCQLLYFENQNRDTCIQIFSSLLQGLLSFPFILQSTTIHYLSKLLPVATFMNQKNGNYFGVLYYEIIHLTKLSHSVGSSSCCRGLLLQRSLLKEWNNLIVLLSNYQSKRRMKCKRKDALRKVDFLPRVLCCPFTKYKTVPTKVP</sequence>
<keyword evidence="1" id="KW-0812">Transmembrane</keyword>
<evidence type="ECO:0000256" key="1">
    <source>
        <dbReference type="SAM" id="Phobius"/>
    </source>
</evidence>
<keyword evidence="1" id="KW-1133">Transmembrane helix</keyword>
<keyword evidence="1" id="KW-0472">Membrane</keyword>
<dbReference type="PaxDb" id="3827-XP_004514362.1"/>
<evidence type="ECO:0000313" key="2">
    <source>
        <dbReference type="Proteomes" id="UP000087171"/>
    </source>
</evidence>
<proteinExistence type="predicted"/>
<accession>A0A1S2Z3H2</accession>
<protein>
    <submittedName>
        <fullName evidence="3">Uncharacterized protein LOC101494448 isoform X2</fullName>
    </submittedName>
</protein>
<dbReference type="KEGG" id="cam:101494448"/>
<dbReference type="GeneID" id="101494448"/>
<dbReference type="RefSeq" id="XP_004514362.2">
    <property type="nucleotide sequence ID" value="XM_004514305.3"/>
</dbReference>